<comment type="subcellular location">
    <subcellularLocation>
        <location evidence="1">Membrane</location>
        <topology evidence="1">Multi-pass membrane protein</topology>
    </subcellularLocation>
</comment>
<name>A0ABS9QPI9_9HYPH</name>
<evidence type="ECO:0000256" key="1">
    <source>
        <dbReference type="ARBA" id="ARBA00004141"/>
    </source>
</evidence>
<evidence type="ECO:0000256" key="4">
    <source>
        <dbReference type="ARBA" id="ARBA00023136"/>
    </source>
</evidence>
<evidence type="ECO:0000256" key="3">
    <source>
        <dbReference type="ARBA" id="ARBA00022989"/>
    </source>
</evidence>
<keyword evidence="3 5" id="KW-1133">Transmembrane helix</keyword>
<feature type="non-terminal residue" evidence="6">
    <location>
        <position position="1"/>
    </location>
</feature>
<evidence type="ECO:0000256" key="2">
    <source>
        <dbReference type="ARBA" id="ARBA00022692"/>
    </source>
</evidence>
<sequence>LIGRLAGGAEEVPIGVVTALAGVPVLLALLRRTP</sequence>
<dbReference type="SUPFAM" id="SSF81345">
    <property type="entry name" value="ABC transporter involved in vitamin B12 uptake, BtuC"/>
    <property type="match status" value="1"/>
</dbReference>
<keyword evidence="4 5" id="KW-0472">Membrane</keyword>
<proteinExistence type="predicted"/>
<comment type="caution">
    <text evidence="6">The sequence shown here is derived from an EMBL/GenBank/DDBJ whole genome shotgun (WGS) entry which is preliminary data.</text>
</comment>
<organism evidence="6 7">
    <name type="scientific">Mesorhizobium retamae</name>
    <dbReference type="NCBI Taxonomy" id="2912854"/>
    <lineage>
        <taxon>Bacteria</taxon>
        <taxon>Pseudomonadati</taxon>
        <taxon>Pseudomonadota</taxon>
        <taxon>Alphaproteobacteria</taxon>
        <taxon>Hyphomicrobiales</taxon>
        <taxon>Phyllobacteriaceae</taxon>
        <taxon>Mesorhizobium</taxon>
    </lineage>
</organism>
<accession>A0ABS9QPI9</accession>
<evidence type="ECO:0000256" key="5">
    <source>
        <dbReference type="SAM" id="Phobius"/>
    </source>
</evidence>
<keyword evidence="7" id="KW-1185">Reference proteome</keyword>
<dbReference type="Proteomes" id="UP001201701">
    <property type="component" value="Unassembled WGS sequence"/>
</dbReference>
<protein>
    <submittedName>
        <fullName evidence="6">Iron ABC transporter permease</fullName>
    </submittedName>
</protein>
<feature type="transmembrane region" description="Helical" evidence="5">
    <location>
        <begin position="12"/>
        <end position="30"/>
    </location>
</feature>
<reference evidence="6 7" key="1">
    <citation type="submission" date="2022-02" db="EMBL/GenBank/DDBJ databases">
        <title>Draft genome sequence of Mezorhizobium retamae strain IRAMC:0171 isolated from Retama raetam nodules.</title>
        <authorList>
            <person name="Bengaied R."/>
            <person name="Sbissi I."/>
            <person name="Huber K."/>
            <person name="Ghodbane F."/>
            <person name="Nouioui I."/>
            <person name="Tarhouni M."/>
            <person name="Gtari M."/>
        </authorList>
    </citation>
    <scope>NUCLEOTIDE SEQUENCE [LARGE SCALE GENOMIC DNA]</scope>
    <source>
        <strain evidence="6 7">IRAMC:0171</strain>
    </source>
</reference>
<dbReference type="Gene3D" id="1.10.3470.10">
    <property type="entry name" value="ABC transporter involved in vitamin B12 uptake, BtuC"/>
    <property type="match status" value="1"/>
</dbReference>
<evidence type="ECO:0000313" key="7">
    <source>
        <dbReference type="Proteomes" id="UP001201701"/>
    </source>
</evidence>
<dbReference type="InterPro" id="IPR037294">
    <property type="entry name" value="ABC_BtuC-like"/>
</dbReference>
<keyword evidence="2 5" id="KW-0812">Transmembrane</keyword>
<gene>
    <name evidence="6" type="ORF">L4923_30560</name>
</gene>
<evidence type="ECO:0000313" key="6">
    <source>
        <dbReference type="EMBL" id="MCG7509377.1"/>
    </source>
</evidence>
<dbReference type="EMBL" id="JAKREW010000099">
    <property type="protein sequence ID" value="MCG7509377.1"/>
    <property type="molecule type" value="Genomic_DNA"/>
</dbReference>